<gene>
    <name evidence="1" type="ORF">CP10881SC42_0509</name>
</gene>
<organism evidence="1 2">
    <name type="scientific">Chlamydia avium</name>
    <dbReference type="NCBI Taxonomy" id="1457141"/>
    <lineage>
        <taxon>Bacteria</taxon>
        <taxon>Pseudomonadati</taxon>
        <taxon>Chlamydiota</taxon>
        <taxon>Chlamydiia</taxon>
        <taxon>Chlamydiales</taxon>
        <taxon>Chlamydiaceae</taxon>
        <taxon>Chlamydia/Chlamydophila group</taxon>
        <taxon>Chlamydia</taxon>
    </lineage>
</organism>
<dbReference type="Proteomes" id="UP000014821">
    <property type="component" value="Unassembled WGS sequence"/>
</dbReference>
<keyword evidence="2" id="KW-1185">Reference proteome</keyword>
<comment type="caution">
    <text evidence="1">The sequence shown here is derived from an EMBL/GenBank/DDBJ whole genome shotgun (WGS) entry which is preliminary data.</text>
</comment>
<dbReference type="EMBL" id="ATND01000002">
    <property type="protein sequence ID" value="EPP38400.1"/>
    <property type="molecule type" value="Genomic_DNA"/>
</dbReference>
<protein>
    <submittedName>
        <fullName evidence="1">Uncharacterized protein</fullName>
    </submittedName>
</protein>
<evidence type="ECO:0000313" key="1">
    <source>
        <dbReference type="EMBL" id="EPP38400.1"/>
    </source>
</evidence>
<accession>A0ABP2X6F6</accession>
<proteinExistence type="predicted"/>
<name>A0ABP2X6F6_9CHLA</name>
<sequence>MSVDGARLNGVYHVETNPTGRERLCPLPRENFLAKLPLS</sequence>
<reference evidence="1" key="1">
    <citation type="submission" date="2013-04" db="EMBL/GenBank/DDBJ databases">
        <title>Genome sequence of Chlamydia psittaci 10_881_SC42.</title>
        <authorList>
            <person name="Huot-Creasy H."/>
            <person name="McCracken C.L."/>
            <person name="Humphries M."/>
            <person name="Sachse K."/>
            <person name="Laroucau K."/>
            <person name="Bavoil P."/>
            <person name="Myers G.S."/>
        </authorList>
    </citation>
    <scope>NUCLEOTIDE SEQUENCE [LARGE SCALE GENOMIC DNA]</scope>
    <source>
        <strain evidence="1">10_881_SC42</strain>
    </source>
</reference>
<evidence type="ECO:0000313" key="2">
    <source>
        <dbReference type="Proteomes" id="UP000014821"/>
    </source>
</evidence>